<evidence type="ECO:0000256" key="1">
    <source>
        <dbReference type="ARBA" id="ARBA00023015"/>
    </source>
</evidence>
<dbReference type="EMBL" id="VTFH01000001">
    <property type="protein sequence ID" value="KAA8562761.1"/>
    <property type="molecule type" value="Genomic_DNA"/>
</dbReference>
<dbReference type="InterPro" id="IPR050204">
    <property type="entry name" value="AraC_XylS_family_regulators"/>
</dbReference>
<dbReference type="SMART" id="SM00342">
    <property type="entry name" value="HTH_ARAC"/>
    <property type="match status" value="1"/>
</dbReference>
<reference evidence="7 8" key="1">
    <citation type="journal article" date="2018" name="Plant Biotechnol. Rep.">
        <title>Diversity and antifungal activity of endophytic bacteria associated with Panax ginseng seedlings.</title>
        <authorList>
            <person name="Park J.M."/>
            <person name="Hong C.E."/>
            <person name="Jo S.H."/>
        </authorList>
    </citation>
    <scope>NUCLEOTIDE SEQUENCE [LARGE SCALE GENOMIC DNA]</scope>
    <source>
        <strain evidence="7 8">PgKB38</strain>
    </source>
</reference>
<dbReference type="PANTHER" id="PTHR46796">
    <property type="entry name" value="HTH-TYPE TRANSCRIPTIONAL ACTIVATOR RHAS-RELATED"/>
    <property type="match status" value="1"/>
</dbReference>
<evidence type="ECO:0000256" key="2">
    <source>
        <dbReference type="ARBA" id="ARBA00023125"/>
    </source>
</evidence>
<protein>
    <submittedName>
        <fullName evidence="7">Transcriptional activator FeaR</fullName>
    </submittedName>
</protein>
<keyword evidence="4" id="KW-0804">Transcription</keyword>
<evidence type="ECO:0000256" key="3">
    <source>
        <dbReference type="ARBA" id="ARBA00023159"/>
    </source>
</evidence>
<keyword evidence="3" id="KW-0010">Activator</keyword>
<dbReference type="SUPFAM" id="SSF46689">
    <property type="entry name" value="Homeodomain-like"/>
    <property type="match status" value="1"/>
</dbReference>
<accession>A0A5M9J1S2</accession>
<dbReference type="PROSITE" id="PS01124">
    <property type="entry name" value="HTH_ARAC_FAMILY_2"/>
    <property type="match status" value="1"/>
</dbReference>
<dbReference type="AlphaFoldDB" id="A0A5M9J1S2"/>
<organism evidence="7 8">
    <name type="scientific">Pseudomonas extremaustralis</name>
    <dbReference type="NCBI Taxonomy" id="359110"/>
    <lineage>
        <taxon>Bacteria</taxon>
        <taxon>Pseudomonadati</taxon>
        <taxon>Pseudomonadota</taxon>
        <taxon>Gammaproteobacteria</taxon>
        <taxon>Pseudomonadales</taxon>
        <taxon>Pseudomonadaceae</taxon>
        <taxon>Pseudomonas</taxon>
    </lineage>
</organism>
<proteinExistence type="predicted"/>
<dbReference type="PRINTS" id="PR00032">
    <property type="entry name" value="HTHARAC"/>
</dbReference>
<evidence type="ECO:0000256" key="4">
    <source>
        <dbReference type="ARBA" id="ARBA00023163"/>
    </source>
</evidence>
<sequence>MNTLYPAEPLNAKERYEYWQDVVCTTYGPTANKPLSDRAFDGSLEVKNVGAVTFSRIQSIPIEYNRERAGENCDQFFLTVTMCEETFVSQSGRDSKQTYGDIVLYDGSQPYSCAFPKGDDQIVLVVPRPLLLAHIPKANEFLSRTLSIASPLGRLANTMLMEAWNAPTLEPLVGEKLNGALLDVMSTAFETAFREPEPSVKRHQMVQLQRIKEYLLDNLHDSELTIDSVAQATFVAPRTVNRLFASEGTTAIRWLWTQRLVACHDALLAGRFSQVTEAAFSFGFTNLSHFSFAFKRAYGVTPQQLLPAH</sequence>
<feature type="domain" description="HTH araC/xylS-type" evidence="6">
    <location>
        <begin position="209"/>
        <end position="308"/>
    </location>
</feature>
<comment type="function">
    <text evidence="5">Regulatory protein of the TOL plasmid xyl operons. XylS activates the xylXYZLTEGFJQKIH operon required for the degradation of toluene, m-xylene and p-xylene.</text>
</comment>
<evidence type="ECO:0000259" key="6">
    <source>
        <dbReference type="PROSITE" id="PS01124"/>
    </source>
</evidence>
<dbReference type="InterPro" id="IPR035418">
    <property type="entry name" value="AraC-bd_2"/>
</dbReference>
<dbReference type="RefSeq" id="WP_150294294.1">
    <property type="nucleotide sequence ID" value="NZ_VTFH01000001.1"/>
</dbReference>
<dbReference type="InterPro" id="IPR018060">
    <property type="entry name" value="HTH_AraC"/>
</dbReference>
<gene>
    <name evidence="7" type="primary">feaR_3</name>
    <name evidence="7" type="ORF">FX985_02827</name>
</gene>
<dbReference type="InterPro" id="IPR020449">
    <property type="entry name" value="Tscrpt_reg_AraC-type_HTH"/>
</dbReference>
<dbReference type="InterPro" id="IPR009057">
    <property type="entry name" value="Homeodomain-like_sf"/>
</dbReference>
<evidence type="ECO:0000256" key="5">
    <source>
        <dbReference type="ARBA" id="ARBA00037345"/>
    </source>
</evidence>
<keyword evidence="2" id="KW-0238">DNA-binding</keyword>
<dbReference type="PANTHER" id="PTHR46796:SF6">
    <property type="entry name" value="ARAC SUBFAMILY"/>
    <property type="match status" value="1"/>
</dbReference>
<dbReference type="Gene3D" id="1.10.10.60">
    <property type="entry name" value="Homeodomain-like"/>
    <property type="match status" value="1"/>
</dbReference>
<name>A0A5M9J1S2_9PSED</name>
<dbReference type="GO" id="GO:0003700">
    <property type="term" value="F:DNA-binding transcription factor activity"/>
    <property type="evidence" value="ECO:0007669"/>
    <property type="project" value="InterPro"/>
</dbReference>
<evidence type="ECO:0000313" key="7">
    <source>
        <dbReference type="EMBL" id="KAA8562761.1"/>
    </source>
</evidence>
<keyword evidence="1" id="KW-0805">Transcription regulation</keyword>
<dbReference type="Pfam" id="PF12833">
    <property type="entry name" value="HTH_18"/>
    <property type="match status" value="1"/>
</dbReference>
<dbReference type="GO" id="GO:0043565">
    <property type="term" value="F:sequence-specific DNA binding"/>
    <property type="evidence" value="ECO:0007669"/>
    <property type="project" value="InterPro"/>
</dbReference>
<dbReference type="Pfam" id="PF14525">
    <property type="entry name" value="AraC_binding_2"/>
    <property type="match status" value="1"/>
</dbReference>
<evidence type="ECO:0000313" key="8">
    <source>
        <dbReference type="Proteomes" id="UP000323425"/>
    </source>
</evidence>
<dbReference type="Proteomes" id="UP000323425">
    <property type="component" value="Unassembled WGS sequence"/>
</dbReference>
<comment type="caution">
    <text evidence="7">The sequence shown here is derived from an EMBL/GenBank/DDBJ whole genome shotgun (WGS) entry which is preliminary data.</text>
</comment>